<dbReference type="EMBL" id="MU858062">
    <property type="protein sequence ID" value="KAK4217167.1"/>
    <property type="molecule type" value="Genomic_DNA"/>
</dbReference>
<gene>
    <name evidence="2" type="ORF">QBC37DRAFT_415606</name>
</gene>
<name>A0AAN6YJ69_9PEZI</name>
<feature type="region of interest" description="Disordered" evidence="1">
    <location>
        <begin position="247"/>
        <end position="290"/>
    </location>
</feature>
<feature type="region of interest" description="Disordered" evidence="1">
    <location>
        <begin position="29"/>
        <end position="60"/>
    </location>
</feature>
<reference evidence="2" key="2">
    <citation type="submission" date="2023-05" db="EMBL/GenBank/DDBJ databases">
        <authorList>
            <consortium name="Lawrence Berkeley National Laboratory"/>
            <person name="Steindorff A."/>
            <person name="Hensen N."/>
            <person name="Bonometti L."/>
            <person name="Westerberg I."/>
            <person name="Brannstrom I.O."/>
            <person name="Guillou S."/>
            <person name="Cros-Aarteil S."/>
            <person name="Calhoun S."/>
            <person name="Haridas S."/>
            <person name="Kuo A."/>
            <person name="Mondo S."/>
            <person name="Pangilinan J."/>
            <person name="Riley R."/>
            <person name="Labutti K."/>
            <person name="Andreopoulos B."/>
            <person name="Lipzen A."/>
            <person name="Chen C."/>
            <person name="Yanf M."/>
            <person name="Daum C."/>
            <person name="Ng V."/>
            <person name="Clum A."/>
            <person name="Ohm R."/>
            <person name="Martin F."/>
            <person name="Silar P."/>
            <person name="Natvig D."/>
            <person name="Lalanne C."/>
            <person name="Gautier V."/>
            <person name="Ament-Velasquez S.L."/>
            <person name="Kruys A."/>
            <person name="Hutchinson M.I."/>
            <person name="Powell A.J."/>
            <person name="Barry K."/>
            <person name="Miller A.N."/>
            <person name="Grigoriev I.V."/>
            <person name="Debuchy R."/>
            <person name="Gladieux P."/>
            <person name="Thoren M.H."/>
            <person name="Johannesson H."/>
        </authorList>
    </citation>
    <scope>NUCLEOTIDE SEQUENCE</scope>
    <source>
        <strain evidence="2">PSN293</strain>
    </source>
</reference>
<proteinExistence type="predicted"/>
<evidence type="ECO:0000256" key="1">
    <source>
        <dbReference type="SAM" id="MobiDB-lite"/>
    </source>
</evidence>
<sequence>MPKPPPTAAPPPPTVVSIKQDWLATQTRLLSQDLEPSRAWRAANDDEKGNTNDNGAPIGLPDKAVDDAIWALNHRLQQHAKRVYSRQATRHIAEQIDQLYWDASNRAAGTGLEDEDEDGDDEFRGLSWGADLVDPKIISNLPPTWDHDAASQRQSQSYPTEAATYSDLVSQLKSLSSQKQALSSRVSRLKRIKNLLESFDTTTPSTPSGEEEEEEEEKPKLQDNLITRDGQIEKELQKMRMLLARVGGRVDQLQEQQKPKGKRKRTATTGNGEEPSEAAQDDEMDLDAPSAAFDGQRKLDVLFQKAFS</sequence>
<feature type="compositionally biased region" description="Acidic residues" evidence="1">
    <location>
        <begin position="274"/>
        <end position="286"/>
    </location>
</feature>
<feature type="compositionally biased region" description="Polar residues" evidence="1">
    <location>
        <begin position="199"/>
        <end position="208"/>
    </location>
</feature>
<accession>A0AAN6YJ69</accession>
<dbReference type="PANTHER" id="PTHR42040">
    <property type="entry name" value="INNER KINETOCHORE SUBUNIT FTA4"/>
    <property type="match status" value="1"/>
</dbReference>
<feature type="compositionally biased region" description="Basic and acidic residues" evidence="1">
    <location>
        <begin position="35"/>
        <end position="50"/>
    </location>
</feature>
<dbReference type="InterPro" id="IPR025207">
    <property type="entry name" value="Sim4_Fta4"/>
</dbReference>
<dbReference type="GO" id="GO:0031511">
    <property type="term" value="C:Mis6-Sim4 complex"/>
    <property type="evidence" value="ECO:0007669"/>
    <property type="project" value="InterPro"/>
</dbReference>
<organism evidence="2 3">
    <name type="scientific">Rhypophila decipiens</name>
    <dbReference type="NCBI Taxonomy" id="261697"/>
    <lineage>
        <taxon>Eukaryota</taxon>
        <taxon>Fungi</taxon>
        <taxon>Dikarya</taxon>
        <taxon>Ascomycota</taxon>
        <taxon>Pezizomycotina</taxon>
        <taxon>Sordariomycetes</taxon>
        <taxon>Sordariomycetidae</taxon>
        <taxon>Sordariales</taxon>
        <taxon>Naviculisporaceae</taxon>
        <taxon>Rhypophila</taxon>
    </lineage>
</organism>
<dbReference type="Proteomes" id="UP001301769">
    <property type="component" value="Unassembled WGS sequence"/>
</dbReference>
<evidence type="ECO:0000313" key="2">
    <source>
        <dbReference type="EMBL" id="KAK4217167.1"/>
    </source>
</evidence>
<comment type="caution">
    <text evidence="2">The sequence shown here is derived from an EMBL/GenBank/DDBJ whole genome shotgun (WGS) entry which is preliminary data.</text>
</comment>
<dbReference type="AlphaFoldDB" id="A0AAN6YJ69"/>
<dbReference type="PANTHER" id="PTHR42040:SF1">
    <property type="entry name" value="INNER KINETOCHORE SUBUNIT FTA4"/>
    <property type="match status" value="1"/>
</dbReference>
<reference evidence="2" key="1">
    <citation type="journal article" date="2023" name="Mol. Phylogenet. Evol.">
        <title>Genome-scale phylogeny and comparative genomics of the fungal order Sordariales.</title>
        <authorList>
            <person name="Hensen N."/>
            <person name="Bonometti L."/>
            <person name="Westerberg I."/>
            <person name="Brannstrom I.O."/>
            <person name="Guillou S."/>
            <person name="Cros-Aarteil S."/>
            <person name="Calhoun S."/>
            <person name="Haridas S."/>
            <person name="Kuo A."/>
            <person name="Mondo S."/>
            <person name="Pangilinan J."/>
            <person name="Riley R."/>
            <person name="LaButti K."/>
            <person name="Andreopoulos B."/>
            <person name="Lipzen A."/>
            <person name="Chen C."/>
            <person name="Yan M."/>
            <person name="Daum C."/>
            <person name="Ng V."/>
            <person name="Clum A."/>
            <person name="Steindorff A."/>
            <person name="Ohm R.A."/>
            <person name="Martin F."/>
            <person name="Silar P."/>
            <person name="Natvig D.O."/>
            <person name="Lalanne C."/>
            <person name="Gautier V."/>
            <person name="Ament-Velasquez S.L."/>
            <person name="Kruys A."/>
            <person name="Hutchinson M.I."/>
            <person name="Powell A.J."/>
            <person name="Barry K."/>
            <person name="Miller A.N."/>
            <person name="Grigoriev I.V."/>
            <person name="Debuchy R."/>
            <person name="Gladieux P."/>
            <person name="Hiltunen Thoren M."/>
            <person name="Johannesson H."/>
        </authorList>
    </citation>
    <scope>NUCLEOTIDE SEQUENCE</scope>
    <source>
        <strain evidence="2">PSN293</strain>
    </source>
</reference>
<evidence type="ECO:0000313" key="3">
    <source>
        <dbReference type="Proteomes" id="UP001301769"/>
    </source>
</evidence>
<dbReference type="Pfam" id="PF13093">
    <property type="entry name" value="FTA4"/>
    <property type="match status" value="1"/>
</dbReference>
<feature type="region of interest" description="Disordered" evidence="1">
    <location>
        <begin position="197"/>
        <end position="228"/>
    </location>
</feature>
<keyword evidence="3" id="KW-1185">Reference proteome</keyword>
<protein>
    <submittedName>
        <fullName evidence="2">Kinetochore complex Fta4 of Sim4 subunit, or CENP-50-domain-containing protein</fullName>
    </submittedName>
</protein>